<dbReference type="Proteomes" id="UP000000674">
    <property type="component" value="Chromosome"/>
</dbReference>
<dbReference type="InterPro" id="IPR036599">
    <property type="entry name" value="DNA_ligase_N_sf"/>
</dbReference>
<evidence type="ECO:0000259" key="9">
    <source>
        <dbReference type="Pfam" id="PF04675"/>
    </source>
</evidence>
<accession>A0B7U7</accession>
<keyword evidence="5" id="KW-0067">ATP-binding</keyword>
<dbReference type="GO" id="GO:0006273">
    <property type="term" value="P:lagging strand elongation"/>
    <property type="evidence" value="ECO:0007669"/>
    <property type="project" value="TreeGrafter"/>
</dbReference>
<dbReference type="RefSeq" id="WP_011696165.1">
    <property type="nucleotide sequence ID" value="NC_008553.1"/>
</dbReference>
<feature type="domain" description="DNA ligase ATP-dependent N-terminal" evidence="9">
    <location>
        <begin position="15"/>
        <end position="141"/>
    </location>
</feature>
<keyword evidence="3" id="KW-0547">Nucleotide-binding</keyword>
<dbReference type="PANTHER" id="PTHR45674:SF4">
    <property type="entry name" value="DNA LIGASE 1"/>
    <property type="match status" value="1"/>
</dbReference>
<dbReference type="KEGG" id="mtp:Mthe_0986"/>
<keyword evidence="6" id="KW-0233">DNA recombination</keyword>
<evidence type="ECO:0000256" key="7">
    <source>
        <dbReference type="ARBA" id="ARBA00023204"/>
    </source>
</evidence>
<dbReference type="HOGENOM" id="CLU_716920_0_0_2"/>
<reference evidence="10 11" key="1">
    <citation type="submission" date="2006-10" db="EMBL/GenBank/DDBJ databases">
        <title>Complete sequence of Methanosaeta thermophila PT.</title>
        <authorList>
            <consortium name="US DOE Joint Genome Institute"/>
            <person name="Copeland A."/>
            <person name="Lucas S."/>
            <person name="Lapidus A."/>
            <person name="Barry K."/>
            <person name="Detter J.C."/>
            <person name="Glavina del Rio T."/>
            <person name="Hammon N."/>
            <person name="Israni S."/>
            <person name="Pitluck S."/>
            <person name="Chain P."/>
            <person name="Malfatti S."/>
            <person name="Shin M."/>
            <person name="Vergez L."/>
            <person name="Schmutz J."/>
            <person name="Larimer F."/>
            <person name="Land M."/>
            <person name="Hauser L."/>
            <person name="Kyrpides N."/>
            <person name="Kim E."/>
            <person name="Smith K.S."/>
            <person name="Ingram-Smith C."/>
            <person name="Richardson P."/>
        </authorList>
    </citation>
    <scope>NUCLEOTIDE SEQUENCE [LARGE SCALE GENOMIC DNA]</scope>
    <source>
        <strain evidence="11">DSM 6194 / JCM 14653 / NBRC 101360 / PT</strain>
    </source>
</reference>
<dbReference type="SUPFAM" id="SSF117018">
    <property type="entry name" value="ATP-dependent DNA ligase DNA-binding domain"/>
    <property type="match status" value="1"/>
</dbReference>
<dbReference type="GO" id="GO:0006281">
    <property type="term" value="P:DNA repair"/>
    <property type="evidence" value="ECO:0007669"/>
    <property type="project" value="UniProtKB-KW"/>
</dbReference>
<evidence type="ECO:0000256" key="6">
    <source>
        <dbReference type="ARBA" id="ARBA00023172"/>
    </source>
</evidence>
<dbReference type="Pfam" id="PF04675">
    <property type="entry name" value="DNA_ligase_A_N"/>
    <property type="match status" value="1"/>
</dbReference>
<protein>
    <submittedName>
        <fullName evidence="10">DNA ligase domain protein</fullName>
    </submittedName>
</protein>
<name>A0B7U7_METTP</name>
<dbReference type="GO" id="GO:0005524">
    <property type="term" value="F:ATP binding"/>
    <property type="evidence" value="ECO:0007669"/>
    <property type="project" value="UniProtKB-KW"/>
</dbReference>
<proteinExistence type="inferred from homology"/>
<dbReference type="STRING" id="349307.Mthe_0986"/>
<sequence>MTEYTRIAELLSCRKRDRIGALASLLRSISKEEICPAVRLLTGGIRPSWSPGELTGRDILMDAILSISDRIEGGDMGEMAEHAIRHKRQRGIGEPSLTICYVHSVLNKIMKSKGRGSEGRRRSMLTGLLLSSPPLEGRYIALTAAGLRSGIGPRTIAAAISRAYGVDVEKVWAAYSRLPEMGHVAEAASTGSLDTIRLTPGIPFVMMEIPHVRITSAHGSIAKSDIICYARRGIRVQLHVSEERSWLFTNRRRDISHVLSGLKTEASRSAMLEGEMHTGEDLSQITRLINRRRSARRSSIRPSIIIWDAVCIDGKEIVDLEYSERLQLASDVVQNINGETINVSVVEPLEHEELLQSGLPVMVRAQSAPYLLGKRSRVDFQIVPR</sequence>
<evidence type="ECO:0000313" key="10">
    <source>
        <dbReference type="EMBL" id="ABK14771.1"/>
    </source>
</evidence>
<dbReference type="Pfam" id="PF01068">
    <property type="entry name" value="DNA_ligase_A_M"/>
    <property type="match status" value="1"/>
</dbReference>
<dbReference type="InterPro" id="IPR012308">
    <property type="entry name" value="DNA_ligase_ATP-dep_N"/>
</dbReference>
<feature type="domain" description="ATP-dependent DNA ligase family profile" evidence="8">
    <location>
        <begin position="233"/>
        <end position="376"/>
    </location>
</feature>
<keyword evidence="4" id="KW-0227">DNA damage</keyword>
<evidence type="ECO:0000256" key="1">
    <source>
        <dbReference type="ARBA" id="ARBA00007572"/>
    </source>
</evidence>
<dbReference type="Gene3D" id="3.30.470.30">
    <property type="entry name" value="DNA ligase/mRNA capping enzyme"/>
    <property type="match status" value="1"/>
</dbReference>
<keyword evidence="2 10" id="KW-0436">Ligase</keyword>
<dbReference type="InterPro" id="IPR050191">
    <property type="entry name" value="ATP-dep_DNA_ligase"/>
</dbReference>
<dbReference type="Gene3D" id="1.10.3260.10">
    <property type="entry name" value="DNA ligase, ATP-dependent, N-terminal domain"/>
    <property type="match status" value="1"/>
</dbReference>
<keyword evidence="7" id="KW-0234">DNA repair</keyword>
<evidence type="ECO:0000313" key="11">
    <source>
        <dbReference type="Proteomes" id="UP000000674"/>
    </source>
</evidence>
<dbReference type="EMBL" id="CP000477">
    <property type="protein sequence ID" value="ABK14771.1"/>
    <property type="molecule type" value="Genomic_DNA"/>
</dbReference>
<keyword evidence="11" id="KW-1185">Reference proteome</keyword>
<comment type="similarity">
    <text evidence="1">Belongs to the ATP-dependent DNA ligase family.</text>
</comment>
<dbReference type="SUPFAM" id="SSF56091">
    <property type="entry name" value="DNA ligase/mRNA capping enzyme, catalytic domain"/>
    <property type="match status" value="1"/>
</dbReference>
<evidence type="ECO:0000256" key="5">
    <source>
        <dbReference type="ARBA" id="ARBA00022840"/>
    </source>
</evidence>
<dbReference type="GeneID" id="4462862"/>
<dbReference type="GO" id="GO:0003677">
    <property type="term" value="F:DNA binding"/>
    <property type="evidence" value="ECO:0007669"/>
    <property type="project" value="InterPro"/>
</dbReference>
<dbReference type="AlphaFoldDB" id="A0B7U7"/>
<evidence type="ECO:0000256" key="2">
    <source>
        <dbReference type="ARBA" id="ARBA00022598"/>
    </source>
</evidence>
<evidence type="ECO:0000256" key="4">
    <source>
        <dbReference type="ARBA" id="ARBA00022763"/>
    </source>
</evidence>
<organism evidence="10 11">
    <name type="scientific">Methanothrix thermoacetophila (strain DSM 6194 / JCM 14653 / NBRC 101360 / PT)</name>
    <name type="common">Methanosaeta thermophila</name>
    <dbReference type="NCBI Taxonomy" id="349307"/>
    <lineage>
        <taxon>Archaea</taxon>
        <taxon>Methanobacteriati</taxon>
        <taxon>Methanobacteriota</taxon>
        <taxon>Stenosarchaea group</taxon>
        <taxon>Methanomicrobia</taxon>
        <taxon>Methanotrichales</taxon>
        <taxon>Methanotrichaceae</taxon>
        <taxon>Methanothrix</taxon>
    </lineage>
</organism>
<evidence type="ECO:0000259" key="8">
    <source>
        <dbReference type="Pfam" id="PF01068"/>
    </source>
</evidence>
<evidence type="ECO:0000256" key="3">
    <source>
        <dbReference type="ARBA" id="ARBA00022741"/>
    </source>
</evidence>
<dbReference type="GO" id="GO:0003910">
    <property type="term" value="F:DNA ligase (ATP) activity"/>
    <property type="evidence" value="ECO:0007669"/>
    <property type="project" value="InterPro"/>
</dbReference>
<dbReference type="PANTHER" id="PTHR45674">
    <property type="entry name" value="DNA LIGASE 1/3 FAMILY MEMBER"/>
    <property type="match status" value="1"/>
</dbReference>
<dbReference type="GO" id="GO:0006310">
    <property type="term" value="P:DNA recombination"/>
    <property type="evidence" value="ECO:0007669"/>
    <property type="project" value="UniProtKB-KW"/>
</dbReference>
<gene>
    <name evidence="10" type="ordered locus">Mthe_0986</name>
</gene>
<dbReference type="InterPro" id="IPR012310">
    <property type="entry name" value="DNA_ligase_ATP-dep_cent"/>
</dbReference>